<dbReference type="Pfam" id="PF13414">
    <property type="entry name" value="TPR_11"/>
    <property type="match status" value="1"/>
</dbReference>
<organism evidence="1">
    <name type="scientific">marine sediment metagenome</name>
    <dbReference type="NCBI Taxonomy" id="412755"/>
    <lineage>
        <taxon>unclassified sequences</taxon>
        <taxon>metagenomes</taxon>
        <taxon>ecological metagenomes</taxon>
    </lineage>
</organism>
<dbReference type="EMBL" id="LAZR01011229">
    <property type="protein sequence ID" value="KKM62777.1"/>
    <property type="molecule type" value="Genomic_DNA"/>
</dbReference>
<dbReference type="SMART" id="SM00028">
    <property type="entry name" value="TPR"/>
    <property type="match status" value="2"/>
</dbReference>
<dbReference type="InterPro" id="IPR019734">
    <property type="entry name" value="TPR_rpt"/>
</dbReference>
<comment type="caution">
    <text evidence="1">The sequence shown here is derived from an EMBL/GenBank/DDBJ whole genome shotgun (WGS) entry which is preliminary data.</text>
</comment>
<reference evidence="1" key="1">
    <citation type="journal article" date="2015" name="Nature">
        <title>Complex archaea that bridge the gap between prokaryotes and eukaryotes.</title>
        <authorList>
            <person name="Spang A."/>
            <person name="Saw J.H."/>
            <person name="Jorgensen S.L."/>
            <person name="Zaremba-Niedzwiedzka K."/>
            <person name="Martijn J."/>
            <person name="Lind A.E."/>
            <person name="van Eijk R."/>
            <person name="Schleper C."/>
            <person name="Guy L."/>
            <person name="Ettema T.J."/>
        </authorList>
    </citation>
    <scope>NUCLEOTIDE SEQUENCE</scope>
</reference>
<dbReference type="Gene3D" id="1.25.40.10">
    <property type="entry name" value="Tetratricopeptide repeat domain"/>
    <property type="match status" value="1"/>
</dbReference>
<proteinExistence type="predicted"/>
<name>A0A0F9M0L6_9ZZZZ</name>
<dbReference type="InterPro" id="IPR011990">
    <property type="entry name" value="TPR-like_helical_dom_sf"/>
</dbReference>
<protein>
    <submittedName>
        <fullName evidence="1">Uncharacterized protein</fullName>
    </submittedName>
</protein>
<evidence type="ECO:0000313" key="1">
    <source>
        <dbReference type="EMBL" id="KKM62777.1"/>
    </source>
</evidence>
<dbReference type="AlphaFoldDB" id="A0A0F9M0L6"/>
<gene>
    <name evidence="1" type="ORF">LCGC14_1518200</name>
</gene>
<sequence length="82" mass="9460">MGNAHSYIKNYNKAIEWYKKAEELGYRNVRLYNNLGSAYLKGGNIENTLKNYDIGLKIDSIFSPLLNNLGYLYTRKGEFDEG</sequence>
<accession>A0A0F9M0L6</accession>
<dbReference type="SUPFAM" id="SSF48452">
    <property type="entry name" value="TPR-like"/>
    <property type="match status" value="1"/>
</dbReference>